<dbReference type="Pfam" id="PF01497">
    <property type="entry name" value="Peripla_BP_2"/>
    <property type="match status" value="1"/>
</dbReference>
<sequence length="373" mass="43127">MRINNFSLLLWWVFLFSCGENNSLSTGKNFSNGSVCYARTFKIETYASYTLVRIQNPWNKTRFLQKYVLVPRSKKLPKSLPEGVLIRTPVKRAVCFSSAICGIFDALGVLDVLIGVTEPQYINLPFVTEGISSGTIQDIGFSVNPNIEKLMFINPEVIFINPINTKTDVLDKLNIPVICCTDYMENHPLGQAEWIRFIGLLFDKKEFADSLFFEIMHSYNELKKLVTNVVFRPAVFTEMKYGNIWYMPGGKSYLAHMLYDAGANYILKDDPNTGSVSLSFETVLSKAEKADYWLIKYYSPQELTYEQLFKKCPNYALFDAYKSRNIYVCNTLKKSYYQELLLHPDWILKEMISLFHPDLLPNSSVHRYYRKLL</sequence>
<evidence type="ECO:0000259" key="1">
    <source>
        <dbReference type="PROSITE" id="PS50983"/>
    </source>
</evidence>
<evidence type="ECO:0000313" key="2">
    <source>
        <dbReference type="EMBL" id="BAG83279.1"/>
    </source>
</evidence>
<organism evidence="2 3">
    <name type="scientific">Azobacteroides pseudotrichonymphae genomovar. CFP2</name>
    <dbReference type="NCBI Taxonomy" id="511995"/>
    <lineage>
        <taxon>Bacteria</taxon>
        <taxon>Pseudomonadati</taxon>
        <taxon>Bacteroidota</taxon>
        <taxon>Bacteroidia</taxon>
        <taxon>Bacteroidales</taxon>
        <taxon>Candidatus Azobacteroides</taxon>
    </lineage>
</organism>
<dbReference type="EMBL" id="AP010656">
    <property type="protein sequence ID" value="BAG83279.1"/>
    <property type="molecule type" value="Genomic_DNA"/>
</dbReference>
<dbReference type="KEGG" id="aps:CFPG_016"/>
<dbReference type="Gene3D" id="3.40.50.1980">
    <property type="entry name" value="Nitrogenase molybdenum iron protein domain"/>
    <property type="match status" value="2"/>
</dbReference>
<reference evidence="3" key="1">
    <citation type="journal article" date="2008" name="Science">
        <title>Genome of an endosymbiont coupling N2 fixation to cellulolysis within RT protist cells in termite gut.</title>
        <authorList>
            <person name="Hongoh Y."/>
            <person name="Sharma V.K."/>
            <person name="Prakash T."/>
            <person name="Noda S."/>
            <person name="Toh H."/>
            <person name="Taylor T.D."/>
            <person name="Kudo T."/>
            <person name="Sakaki Y."/>
            <person name="Toyoda A."/>
            <person name="Hattori M."/>
            <person name="Ohkuma M."/>
        </authorList>
    </citation>
    <scope>NUCLEOTIDE SEQUENCE [LARGE SCALE GENOMIC DNA]</scope>
</reference>
<dbReference type="GO" id="GO:0071281">
    <property type="term" value="P:cellular response to iron ion"/>
    <property type="evidence" value="ECO:0007669"/>
    <property type="project" value="TreeGrafter"/>
</dbReference>
<dbReference type="PANTHER" id="PTHR30535">
    <property type="entry name" value="VITAMIN B12-BINDING PROTEIN"/>
    <property type="match status" value="1"/>
</dbReference>
<dbReference type="InterPro" id="IPR002491">
    <property type="entry name" value="ABC_transptr_periplasmic_BD"/>
</dbReference>
<proteinExistence type="predicted"/>
<dbReference type="AlphaFoldDB" id="B6YQ07"/>
<dbReference type="Proteomes" id="UP000000723">
    <property type="component" value="Chromosome"/>
</dbReference>
<dbReference type="InterPro" id="IPR050902">
    <property type="entry name" value="ABC_Transporter_SBP"/>
</dbReference>
<protein>
    <submittedName>
        <fullName evidence="2">ABC-type Fe3+ transporter iron-binding component</fullName>
    </submittedName>
</protein>
<dbReference type="PROSITE" id="PS50983">
    <property type="entry name" value="FE_B12_PBP"/>
    <property type="match status" value="1"/>
</dbReference>
<dbReference type="OrthoDB" id="9812528at2"/>
<name>B6YQ07_AZOPC</name>
<feature type="domain" description="Fe/B12 periplasmic-binding" evidence="1">
    <location>
        <begin position="92"/>
        <end position="359"/>
    </location>
</feature>
<dbReference type="HOGENOM" id="CLU_025776_0_0_10"/>
<dbReference type="RefSeq" id="WP_012573040.1">
    <property type="nucleotide sequence ID" value="NC_011565.1"/>
</dbReference>
<accession>B6YQ07</accession>
<dbReference type="STRING" id="511995.CFPG_016"/>
<dbReference type="SUPFAM" id="SSF53807">
    <property type="entry name" value="Helical backbone' metal receptor"/>
    <property type="match status" value="1"/>
</dbReference>
<dbReference type="PANTHER" id="PTHR30535:SF34">
    <property type="entry name" value="MOLYBDATE-BINDING PROTEIN MOLA"/>
    <property type="match status" value="1"/>
</dbReference>
<dbReference type="PROSITE" id="PS51257">
    <property type="entry name" value="PROKAR_LIPOPROTEIN"/>
    <property type="match status" value="1"/>
</dbReference>
<dbReference type="eggNOG" id="COG0614">
    <property type="taxonomic scope" value="Bacteria"/>
</dbReference>
<keyword evidence="3" id="KW-1185">Reference proteome</keyword>
<gene>
    <name evidence="2" type="ordered locus">CFPG_016</name>
</gene>
<evidence type="ECO:0000313" key="3">
    <source>
        <dbReference type="Proteomes" id="UP000000723"/>
    </source>
</evidence>